<keyword evidence="4 11" id="KW-1133">Transmembrane helix</keyword>
<evidence type="ECO:0000256" key="10">
    <source>
        <dbReference type="SAM" id="MobiDB-lite"/>
    </source>
</evidence>
<feature type="chain" id="PRO_5042871629" description="TNFR-Cys domain-containing protein" evidence="12">
    <location>
        <begin position="20"/>
        <end position="467"/>
    </location>
</feature>
<comment type="caution">
    <text evidence="9">Lacks conserved residue(s) required for the propagation of feature annotation.</text>
</comment>
<sequence length="467" mass="51132">MYSCKLLIHIIPLVCVVNSVIFCGLQNEYYSGPGTTQNCARCSSCSPGQFIKTKCAVSNDTVCEQCPPGTFSAERDSIRCTECTSCSDNRQFTIQTCTAMSNTVCSECPENMIYRDGICKNCSTCPPGEYALRMCSGENDTVCSVCIPGSFTATKNRDRYCKACTTCLKNRIYNRLCTSKTDNICGGCKPGHYANENTGNCEKCSYCYPDHPGYTAHVPACAHISMNLNYTCMPVWQSPPVQLVDTPDVETTPSVAGSSTVTIMPQTKSQNLSARQCKVIIAVTSILAVIGAVAVYCTIKRIKGHTTRKLLNVIKGKPRRNPGSHTSREILLEENGMLGSSQGCAENENVSSNEALNVVLKPAESATVNLNETIGADSDETVGFDKFDLPEHVVTEKHRYNVDEQLQLDSHSENDDRNITPCSVNKLDGSPGINEKPLSKVQKVDHQLIVNRTHEMTVPMFMRGMHI</sequence>
<reference evidence="14 15" key="1">
    <citation type="submission" date="2024-01" db="EMBL/GenBank/DDBJ databases">
        <title>The genome of the rayed Mediterranean limpet Patella caerulea (Linnaeus, 1758).</title>
        <authorList>
            <person name="Anh-Thu Weber A."/>
            <person name="Halstead-Nussloch G."/>
        </authorList>
    </citation>
    <scope>NUCLEOTIDE SEQUENCE [LARGE SCALE GENOMIC DNA]</scope>
    <source>
        <strain evidence="14">AATW-2023a</strain>
        <tissue evidence="14">Whole specimen</tissue>
    </source>
</reference>
<feature type="disulfide bond" evidence="9">
    <location>
        <begin position="122"/>
        <end position="135"/>
    </location>
</feature>
<evidence type="ECO:0000256" key="8">
    <source>
        <dbReference type="ARBA" id="ARBA00023180"/>
    </source>
</evidence>
<feature type="domain" description="TNFR-Cys" evidence="13">
    <location>
        <begin position="22"/>
        <end position="63"/>
    </location>
</feature>
<dbReference type="EMBL" id="JAZGQO010000011">
    <property type="protein sequence ID" value="KAK6172499.1"/>
    <property type="molecule type" value="Genomic_DNA"/>
</dbReference>
<dbReference type="SUPFAM" id="SSF57586">
    <property type="entry name" value="TNF receptor-like"/>
    <property type="match status" value="2"/>
</dbReference>
<evidence type="ECO:0000313" key="14">
    <source>
        <dbReference type="EMBL" id="KAK6172499.1"/>
    </source>
</evidence>
<keyword evidence="2 11" id="KW-0812">Transmembrane</keyword>
<dbReference type="InterPro" id="IPR047526">
    <property type="entry name" value="TNR19/27/EDAR"/>
</dbReference>
<feature type="repeat" description="TNFR-Cys" evidence="9">
    <location>
        <begin position="145"/>
        <end position="185"/>
    </location>
</feature>
<feature type="region of interest" description="Disordered" evidence="10">
    <location>
        <begin position="409"/>
        <end position="436"/>
    </location>
</feature>
<feature type="repeat" description="TNFR-Cys" evidence="9">
    <location>
        <begin position="65"/>
        <end position="105"/>
    </location>
</feature>
<evidence type="ECO:0000256" key="7">
    <source>
        <dbReference type="ARBA" id="ARBA00023170"/>
    </source>
</evidence>
<feature type="disulfide bond" evidence="9">
    <location>
        <begin position="125"/>
        <end position="143"/>
    </location>
</feature>
<feature type="repeat" description="TNFR-Cys" evidence="9">
    <location>
        <begin position="107"/>
        <end position="143"/>
    </location>
</feature>
<feature type="disulfide bond" evidence="9">
    <location>
        <begin position="45"/>
        <end position="63"/>
    </location>
</feature>
<dbReference type="PANTHER" id="PTHR12120:SF10">
    <property type="entry name" value="TNFR-CYS DOMAIN-CONTAINING PROTEIN"/>
    <property type="match status" value="1"/>
</dbReference>
<evidence type="ECO:0000313" key="15">
    <source>
        <dbReference type="Proteomes" id="UP001347796"/>
    </source>
</evidence>
<evidence type="ECO:0000256" key="6">
    <source>
        <dbReference type="ARBA" id="ARBA00023157"/>
    </source>
</evidence>
<dbReference type="GO" id="GO:0038023">
    <property type="term" value="F:signaling receptor activity"/>
    <property type="evidence" value="ECO:0007669"/>
    <property type="project" value="InterPro"/>
</dbReference>
<keyword evidence="12" id="KW-0732">Signal</keyword>
<feature type="disulfide bond" evidence="9">
    <location>
        <begin position="146"/>
        <end position="161"/>
    </location>
</feature>
<keyword evidence="6 9" id="KW-1015">Disulfide bond</keyword>
<feature type="signal peptide" evidence="12">
    <location>
        <begin position="1"/>
        <end position="19"/>
    </location>
</feature>
<evidence type="ECO:0000256" key="1">
    <source>
        <dbReference type="ARBA" id="ARBA00004167"/>
    </source>
</evidence>
<feature type="domain" description="TNFR-Cys" evidence="13">
    <location>
        <begin position="107"/>
        <end position="143"/>
    </location>
</feature>
<keyword evidence="5 11" id="KW-0472">Membrane</keyword>
<feature type="disulfide bond" evidence="9">
    <location>
        <begin position="167"/>
        <end position="185"/>
    </location>
</feature>
<keyword evidence="7" id="KW-0675">Receptor</keyword>
<dbReference type="GO" id="GO:0046330">
    <property type="term" value="P:positive regulation of JNK cascade"/>
    <property type="evidence" value="ECO:0007669"/>
    <property type="project" value="InterPro"/>
</dbReference>
<dbReference type="GO" id="GO:0043123">
    <property type="term" value="P:positive regulation of canonical NF-kappaB signal transduction"/>
    <property type="evidence" value="ECO:0007669"/>
    <property type="project" value="InterPro"/>
</dbReference>
<name>A0AAN8PBM1_PATCE</name>
<feature type="domain" description="TNFR-Cys" evidence="13">
    <location>
        <begin position="65"/>
        <end position="105"/>
    </location>
</feature>
<feature type="disulfide bond" evidence="9">
    <location>
        <begin position="164"/>
        <end position="177"/>
    </location>
</feature>
<dbReference type="InterPro" id="IPR001368">
    <property type="entry name" value="TNFR/NGFR_Cys_rich_reg"/>
</dbReference>
<dbReference type="PROSITE" id="PS50050">
    <property type="entry name" value="TNFR_NGFR_2"/>
    <property type="match status" value="4"/>
</dbReference>
<evidence type="ECO:0000256" key="9">
    <source>
        <dbReference type="PROSITE-ProRule" id="PRU00206"/>
    </source>
</evidence>
<evidence type="ECO:0000256" key="2">
    <source>
        <dbReference type="ARBA" id="ARBA00022692"/>
    </source>
</evidence>
<proteinExistence type="predicted"/>
<dbReference type="Pfam" id="PF00020">
    <property type="entry name" value="TNFR_c6"/>
    <property type="match status" value="3"/>
</dbReference>
<evidence type="ECO:0000259" key="13">
    <source>
        <dbReference type="PROSITE" id="PS50050"/>
    </source>
</evidence>
<accession>A0AAN8PBM1</accession>
<feature type="repeat" description="TNFR-Cys" evidence="9">
    <location>
        <begin position="22"/>
        <end position="63"/>
    </location>
</feature>
<evidence type="ECO:0000256" key="12">
    <source>
        <dbReference type="SAM" id="SignalP"/>
    </source>
</evidence>
<dbReference type="PROSITE" id="PS00652">
    <property type="entry name" value="TNFR_NGFR_1"/>
    <property type="match status" value="3"/>
</dbReference>
<keyword evidence="15" id="KW-1185">Reference proteome</keyword>
<organism evidence="14 15">
    <name type="scientific">Patella caerulea</name>
    <name type="common">Rayed Mediterranean limpet</name>
    <dbReference type="NCBI Taxonomy" id="87958"/>
    <lineage>
        <taxon>Eukaryota</taxon>
        <taxon>Metazoa</taxon>
        <taxon>Spiralia</taxon>
        <taxon>Lophotrochozoa</taxon>
        <taxon>Mollusca</taxon>
        <taxon>Gastropoda</taxon>
        <taxon>Patellogastropoda</taxon>
        <taxon>Patelloidea</taxon>
        <taxon>Patellidae</taxon>
        <taxon>Patella</taxon>
    </lineage>
</organism>
<evidence type="ECO:0000256" key="4">
    <source>
        <dbReference type="ARBA" id="ARBA00022989"/>
    </source>
</evidence>
<keyword evidence="3" id="KW-0677">Repeat</keyword>
<dbReference type="Gene3D" id="2.10.50.10">
    <property type="entry name" value="Tumor Necrosis Factor Receptor, subunit A, domain 2"/>
    <property type="match status" value="2"/>
</dbReference>
<feature type="disulfide bond" evidence="9">
    <location>
        <begin position="42"/>
        <end position="55"/>
    </location>
</feature>
<protein>
    <recommendedName>
        <fullName evidence="13">TNFR-Cys domain-containing protein</fullName>
    </recommendedName>
</protein>
<comment type="caution">
    <text evidence="14">The sequence shown here is derived from an EMBL/GenBank/DDBJ whole genome shotgun (WGS) entry which is preliminary data.</text>
</comment>
<dbReference type="SMART" id="SM00208">
    <property type="entry name" value="TNFR"/>
    <property type="match status" value="4"/>
</dbReference>
<evidence type="ECO:0000256" key="3">
    <source>
        <dbReference type="ARBA" id="ARBA00022737"/>
    </source>
</evidence>
<gene>
    <name evidence="14" type="ORF">SNE40_016136</name>
</gene>
<dbReference type="Proteomes" id="UP001347796">
    <property type="component" value="Unassembled WGS sequence"/>
</dbReference>
<dbReference type="GO" id="GO:0005886">
    <property type="term" value="C:plasma membrane"/>
    <property type="evidence" value="ECO:0007669"/>
    <property type="project" value="TreeGrafter"/>
</dbReference>
<evidence type="ECO:0000256" key="5">
    <source>
        <dbReference type="ARBA" id="ARBA00023136"/>
    </source>
</evidence>
<comment type="subcellular location">
    <subcellularLocation>
        <location evidence="1">Membrane</location>
        <topology evidence="1">Single-pass membrane protein</topology>
    </subcellularLocation>
</comment>
<feature type="transmembrane region" description="Helical" evidence="11">
    <location>
        <begin position="279"/>
        <end position="299"/>
    </location>
</feature>
<keyword evidence="8" id="KW-0325">Glycoprotein</keyword>
<feature type="domain" description="TNFR-Cys" evidence="13">
    <location>
        <begin position="145"/>
        <end position="185"/>
    </location>
</feature>
<dbReference type="PANTHER" id="PTHR12120">
    <property type="entry name" value="TNFR-CYS DOMAIN-CONTAINING PROTEIN"/>
    <property type="match status" value="1"/>
</dbReference>
<dbReference type="AlphaFoldDB" id="A0AAN8PBM1"/>
<evidence type="ECO:0000256" key="11">
    <source>
        <dbReference type="SAM" id="Phobius"/>
    </source>
</evidence>